<protein>
    <recommendedName>
        <fullName evidence="5">L-2,3-butanediol dehydrogenase</fullName>
    </recommendedName>
</protein>
<dbReference type="InterPro" id="IPR002347">
    <property type="entry name" value="SDR_fam"/>
</dbReference>
<proteinExistence type="inferred from homology"/>
<dbReference type="EMBL" id="NAJP01000069">
    <property type="protein sequence ID" value="TKA35403.1"/>
    <property type="molecule type" value="Genomic_DNA"/>
</dbReference>
<dbReference type="AlphaFoldDB" id="A0A4U0UID0"/>
<dbReference type="Pfam" id="PF00106">
    <property type="entry name" value="adh_short"/>
    <property type="match status" value="1"/>
</dbReference>
<accession>A0A4U0UID0</accession>
<comment type="caution">
    <text evidence="3">The sequence shown here is derived from an EMBL/GenBank/DDBJ whole genome shotgun (WGS) entry which is preliminary data.</text>
</comment>
<dbReference type="PRINTS" id="PR00081">
    <property type="entry name" value="GDHRDH"/>
</dbReference>
<dbReference type="GO" id="GO:0006633">
    <property type="term" value="P:fatty acid biosynthetic process"/>
    <property type="evidence" value="ECO:0007669"/>
    <property type="project" value="TreeGrafter"/>
</dbReference>
<name>A0A4U0UID0_9PEZI</name>
<evidence type="ECO:0000313" key="3">
    <source>
        <dbReference type="EMBL" id="TKA35403.1"/>
    </source>
</evidence>
<sequence>MSSPQRTAIVTGSARGIGKAIALRLARDGYDVCVNDIPANESGAQEVAKEIQGMGRKSCVAIADVSVYSEVEGMIQKSVKELGHLNTMFDSSTSLLDLTEADFERMFRINVFGVQNCYQAAAKQIISQGNATAEQPCKLLAAASIVAFKPFALLSHYSASKWAVRGLTQAYAMEMAEHHITVNAYAPGIVGTAMWDAIDEELGKKAGRGKGETIAKYSGELIALGRVSVPEDVAKLVGFLASGDSDYITGQTQVVDGGIIMT</sequence>
<evidence type="ECO:0008006" key="5">
    <source>
        <dbReference type="Google" id="ProtNLM"/>
    </source>
</evidence>
<dbReference type="InterPro" id="IPR036291">
    <property type="entry name" value="NAD(P)-bd_dom_sf"/>
</dbReference>
<dbReference type="GO" id="GO:0016616">
    <property type="term" value="F:oxidoreductase activity, acting on the CH-OH group of donors, NAD or NADP as acceptor"/>
    <property type="evidence" value="ECO:0007669"/>
    <property type="project" value="TreeGrafter"/>
</dbReference>
<dbReference type="PANTHER" id="PTHR42760:SF121">
    <property type="entry name" value="3-OXOACYL-(ACYL-CARRIER-PROTEIN) REDUCTASE"/>
    <property type="match status" value="1"/>
</dbReference>
<evidence type="ECO:0000256" key="1">
    <source>
        <dbReference type="ARBA" id="ARBA00006484"/>
    </source>
</evidence>
<organism evidence="3 4">
    <name type="scientific">Friedmanniomyces endolithicus</name>
    <dbReference type="NCBI Taxonomy" id="329885"/>
    <lineage>
        <taxon>Eukaryota</taxon>
        <taxon>Fungi</taxon>
        <taxon>Dikarya</taxon>
        <taxon>Ascomycota</taxon>
        <taxon>Pezizomycotina</taxon>
        <taxon>Dothideomycetes</taxon>
        <taxon>Dothideomycetidae</taxon>
        <taxon>Mycosphaerellales</taxon>
        <taxon>Teratosphaeriaceae</taxon>
        <taxon>Friedmanniomyces</taxon>
    </lineage>
</organism>
<dbReference type="STRING" id="329885.A0A4U0UID0"/>
<dbReference type="Proteomes" id="UP000310066">
    <property type="component" value="Unassembled WGS sequence"/>
</dbReference>
<dbReference type="GO" id="GO:0048038">
    <property type="term" value="F:quinone binding"/>
    <property type="evidence" value="ECO:0007669"/>
    <property type="project" value="TreeGrafter"/>
</dbReference>
<dbReference type="Gene3D" id="3.40.50.720">
    <property type="entry name" value="NAD(P)-binding Rossmann-like Domain"/>
    <property type="match status" value="1"/>
</dbReference>
<dbReference type="PROSITE" id="PS00061">
    <property type="entry name" value="ADH_SHORT"/>
    <property type="match status" value="1"/>
</dbReference>
<comment type="similarity">
    <text evidence="1">Belongs to the short-chain dehydrogenases/reductases (SDR) family.</text>
</comment>
<gene>
    <name evidence="3" type="ORF">B0A54_12063</name>
</gene>
<keyword evidence="2" id="KW-0521">NADP</keyword>
<dbReference type="SUPFAM" id="SSF51735">
    <property type="entry name" value="NAD(P)-binding Rossmann-fold domains"/>
    <property type="match status" value="1"/>
</dbReference>
<evidence type="ECO:0000256" key="2">
    <source>
        <dbReference type="ARBA" id="ARBA00022857"/>
    </source>
</evidence>
<reference evidence="3 4" key="1">
    <citation type="submission" date="2017-03" db="EMBL/GenBank/DDBJ databases">
        <title>Genomes of endolithic fungi from Antarctica.</title>
        <authorList>
            <person name="Coleine C."/>
            <person name="Masonjones S."/>
            <person name="Stajich J.E."/>
        </authorList>
    </citation>
    <scope>NUCLEOTIDE SEQUENCE [LARGE SCALE GENOMIC DNA]</scope>
    <source>
        <strain evidence="3 4">CCFEE 5311</strain>
    </source>
</reference>
<dbReference type="OrthoDB" id="498125at2759"/>
<dbReference type="InterPro" id="IPR020904">
    <property type="entry name" value="Sc_DH/Rdtase_CS"/>
</dbReference>
<dbReference type="FunFam" id="3.40.50.720:FF:000084">
    <property type="entry name" value="Short-chain dehydrogenase reductase"/>
    <property type="match status" value="1"/>
</dbReference>
<dbReference type="PANTHER" id="PTHR42760">
    <property type="entry name" value="SHORT-CHAIN DEHYDROGENASES/REDUCTASES FAMILY MEMBER"/>
    <property type="match status" value="1"/>
</dbReference>
<evidence type="ECO:0000313" key="4">
    <source>
        <dbReference type="Proteomes" id="UP000310066"/>
    </source>
</evidence>